<protein>
    <submittedName>
        <fullName evidence="8">RagB/SusD family nutrient uptake outer membrane protein</fullName>
    </submittedName>
</protein>
<dbReference type="Pfam" id="PF14322">
    <property type="entry name" value="SusD-like_3"/>
    <property type="match status" value="1"/>
</dbReference>
<dbReference type="InterPro" id="IPR011990">
    <property type="entry name" value="TPR-like_helical_dom_sf"/>
</dbReference>
<gene>
    <name evidence="8" type="ORF">H8B17_00375</name>
</gene>
<dbReference type="CDD" id="cd08977">
    <property type="entry name" value="SusD"/>
    <property type="match status" value="1"/>
</dbReference>
<dbReference type="Proteomes" id="UP000606494">
    <property type="component" value="Unassembled WGS sequence"/>
</dbReference>
<accession>A0ABR7XY86</accession>
<comment type="caution">
    <text evidence="8">The sequence shown here is derived from an EMBL/GenBank/DDBJ whole genome shotgun (WGS) entry which is preliminary data.</text>
</comment>
<keyword evidence="3" id="KW-0732">Signal</keyword>
<dbReference type="Gene3D" id="1.25.40.390">
    <property type="match status" value="1"/>
</dbReference>
<evidence type="ECO:0000256" key="3">
    <source>
        <dbReference type="ARBA" id="ARBA00022729"/>
    </source>
</evidence>
<keyword evidence="9" id="KW-1185">Reference proteome</keyword>
<dbReference type="PROSITE" id="PS51257">
    <property type="entry name" value="PROKAR_LIPOPROTEIN"/>
    <property type="match status" value="1"/>
</dbReference>
<dbReference type="SUPFAM" id="SSF48452">
    <property type="entry name" value="TPR-like"/>
    <property type="match status" value="1"/>
</dbReference>
<reference evidence="8 9" key="1">
    <citation type="submission" date="2020-08" db="EMBL/GenBank/DDBJ databases">
        <title>Sphingobacterium sp. DN00404 isolated from aquaculture water.</title>
        <authorList>
            <person name="Zhang M."/>
        </authorList>
    </citation>
    <scope>NUCLEOTIDE SEQUENCE [LARGE SCALE GENOMIC DNA]</scope>
    <source>
        <strain evidence="8 9">KCTC 32294</strain>
    </source>
</reference>
<evidence type="ECO:0000313" key="8">
    <source>
        <dbReference type="EMBL" id="MBD1424020.1"/>
    </source>
</evidence>
<evidence type="ECO:0000256" key="5">
    <source>
        <dbReference type="ARBA" id="ARBA00023237"/>
    </source>
</evidence>
<organism evidence="8 9">
    <name type="scientific">Sphingobacterium arenae</name>
    <dbReference type="NCBI Taxonomy" id="1280598"/>
    <lineage>
        <taxon>Bacteria</taxon>
        <taxon>Pseudomonadati</taxon>
        <taxon>Bacteroidota</taxon>
        <taxon>Sphingobacteriia</taxon>
        <taxon>Sphingobacteriales</taxon>
        <taxon>Sphingobacteriaceae</taxon>
        <taxon>Sphingobacterium</taxon>
    </lineage>
</organism>
<comment type="similarity">
    <text evidence="2">Belongs to the SusD family.</text>
</comment>
<evidence type="ECO:0000256" key="4">
    <source>
        <dbReference type="ARBA" id="ARBA00023136"/>
    </source>
</evidence>
<proteinExistence type="inferred from homology"/>
<evidence type="ECO:0000259" key="6">
    <source>
        <dbReference type="Pfam" id="PF07980"/>
    </source>
</evidence>
<evidence type="ECO:0000256" key="2">
    <source>
        <dbReference type="ARBA" id="ARBA00006275"/>
    </source>
</evidence>
<name>A0ABR7XY86_9SPHI</name>
<sequence length="472" mass="53290">MSIYKKIKLQDKFVLFLMCLVFVSCEKLIETEPVGVISTDKAYDNEKNIEASVNGIYYKLQQTGSLYNGNFYSIYAALSDEAKVLTPAVNSIEFSTNQISVANMAVSNLWNNAYDVIYQCNSLIENVTPKTDLNTVKKNQFIGEAKFLRAYSYFMLAQYFGDVPLALSSDYRANNTLSRSPVTEINDFITEELEEAEVLLPDGFNIYGGVRTRITKQAAQALNARQYLYRENWNKAIEKSSLLIENNTFSLPENFDDVLKSNSPESIFELWFSSQSAGTYNYTAGLFVPNISLPNPATPGFLPSDKLVNAFETNPITFTPDKRKDAFIRFQSTPSPGYNYLFKYRDRTTNSDQPKFFRLAEQYLIRAEARAQLNLPGAADDIDVIRLRAGLPKTVAVTQSQLLDAVAQERFVELCFEGHRWPDLIRTGQADVVLGAYKPTTWQPTDKLLPIPATEIGRNSNLNPQNPGYQNQ</sequence>
<evidence type="ECO:0000259" key="7">
    <source>
        <dbReference type="Pfam" id="PF14322"/>
    </source>
</evidence>
<feature type="domain" description="RagB/SusD" evidence="6">
    <location>
        <begin position="340"/>
        <end position="469"/>
    </location>
</feature>
<feature type="domain" description="SusD-like N-terminal" evidence="7">
    <location>
        <begin position="43"/>
        <end position="228"/>
    </location>
</feature>
<dbReference type="Pfam" id="PF07980">
    <property type="entry name" value="SusD_RagB"/>
    <property type="match status" value="1"/>
</dbReference>
<dbReference type="RefSeq" id="WP_190307206.1">
    <property type="nucleotide sequence ID" value="NZ_JACNYK010000001.1"/>
</dbReference>
<dbReference type="InterPro" id="IPR033985">
    <property type="entry name" value="SusD-like_N"/>
</dbReference>
<keyword evidence="5" id="KW-0998">Cell outer membrane</keyword>
<evidence type="ECO:0000256" key="1">
    <source>
        <dbReference type="ARBA" id="ARBA00004442"/>
    </source>
</evidence>
<comment type="subcellular location">
    <subcellularLocation>
        <location evidence="1">Cell outer membrane</location>
    </subcellularLocation>
</comment>
<dbReference type="EMBL" id="JACNYK010000001">
    <property type="protein sequence ID" value="MBD1424020.1"/>
    <property type="molecule type" value="Genomic_DNA"/>
</dbReference>
<keyword evidence="4" id="KW-0472">Membrane</keyword>
<evidence type="ECO:0000313" key="9">
    <source>
        <dbReference type="Proteomes" id="UP000606494"/>
    </source>
</evidence>
<dbReference type="InterPro" id="IPR012944">
    <property type="entry name" value="SusD_RagB_dom"/>
</dbReference>